<dbReference type="InterPro" id="IPR016032">
    <property type="entry name" value="Sig_transdc_resp-reg_C-effctor"/>
</dbReference>
<evidence type="ECO:0000259" key="5">
    <source>
        <dbReference type="PROSITE" id="PS50113"/>
    </source>
</evidence>
<dbReference type="InterPro" id="IPR000792">
    <property type="entry name" value="Tscrpt_reg_LuxR_C"/>
</dbReference>
<dbReference type="InterPro" id="IPR000014">
    <property type="entry name" value="PAS"/>
</dbReference>
<dbReference type="PROSITE" id="PS50043">
    <property type="entry name" value="HTH_LUXR_2"/>
    <property type="match status" value="1"/>
</dbReference>
<dbReference type="GO" id="GO:0000160">
    <property type="term" value="P:phosphorelay signal transduction system"/>
    <property type="evidence" value="ECO:0007669"/>
    <property type="project" value="InterPro"/>
</dbReference>
<dbReference type="InterPro" id="IPR001789">
    <property type="entry name" value="Sig_transdc_resp-reg_receiver"/>
</dbReference>
<dbReference type="PROSITE" id="PS00622">
    <property type="entry name" value="HTH_LUXR_1"/>
    <property type="match status" value="1"/>
</dbReference>
<sequence>MTSEKIFIVEDEAIVAESLNDHLESLGYTVSGQASSGEKALLKISKNKSDLVLMDIMLKGKMDGVETAKQVSSLYGIPVVFLTAYSDSETLKRAKLVEPFGYLIKPYKVRELHTTLEITLYKHRMEKLIKENERRLDTLLRSIGDGVITADQNGLITSMNPIAELLTGWSESESKQKNMIDVMKLEAKGGSSFLHDLFNQTLKGERVSCVLNDDSILVSRKGKKNFIDLSAAPIQNEDNQTTGVVFTIHDISSRKKAEIDLFEARQLLQNSITPREKEILQMMVAGSTTKEIAFDLNISKRTVEAHRQHMMTKLNAADMTMLVRLAITHKLVPM</sequence>
<feature type="domain" description="PAS" evidence="4">
    <location>
        <begin position="132"/>
        <end position="205"/>
    </location>
</feature>
<evidence type="ECO:0000259" key="2">
    <source>
        <dbReference type="PROSITE" id="PS50043"/>
    </source>
</evidence>
<dbReference type="PROSITE" id="PS50113">
    <property type="entry name" value="PAC"/>
    <property type="match status" value="1"/>
</dbReference>
<dbReference type="InterPro" id="IPR000700">
    <property type="entry name" value="PAS-assoc_C"/>
</dbReference>
<dbReference type="Gene3D" id="3.30.450.20">
    <property type="entry name" value="PAS domain"/>
    <property type="match status" value="1"/>
</dbReference>
<dbReference type="PROSITE" id="PS50110">
    <property type="entry name" value="RESPONSE_REGULATORY"/>
    <property type="match status" value="1"/>
</dbReference>
<dbReference type="Pfam" id="PF00196">
    <property type="entry name" value="GerE"/>
    <property type="match status" value="1"/>
</dbReference>
<dbReference type="Pfam" id="PF00989">
    <property type="entry name" value="PAS"/>
    <property type="match status" value="1"/>
</dbReference>
<feature type="domain" description="Response regulatory" evidence="3">
    <location>
        <begin position="5"/>
        <end position="120"/>
    </location>
</feature>
<dbReference type="GO" id="GO:0006355">
    <property type="term" value="P:regulation of DNA-templated transcription"/>
    <property type="evidence" value="ECO:0007669"/>
    <property type="project" value="InterPro"/>
</dbReference>
<dbReference type="InterPro" id="IPR035965">
    <property type="entry name" value="PAS-like_dom_sf"/>
</dbReference>
<dbReference type="PANTHER" id="PTHR43214">
    <property type="entry name" value="TWO-COMPONENT RESPONSE REGULATOR"/>
    <property type="match status" value="1"/>
</dbReference>
<feature type="domain" description="PAC" evidence="5">
    <location>
        <begin position="211"/>
        <end position="263"/>
    </location>
</feature>
<dbReference type="SUPFAM" id="SSF55785">
    <property type="entry name" value="PYP-like sensor domain (PAS domain)"/>
    <property type="match status" value="1"/>
</dbReference>
<dbReference type="CDD" id="cd00130">
    <property type="entry name" value="PAS"/>
    <property type="match status" value="1"/>
</dbReference>
<dbReference type="AlphaFoldDB" id="A0A381Y6B2"/>
<dbReference type="InterPro" id="IPR013767">
    <property type="entry name" value="PAS_fold"/>
</dbReference>
<dbReference type="EMBL" id="UINC01017459">
    <property type="protein sequence ID" value="SVA72410.1"/>
    <property type="molecule type" value="Genomic_DNA"/>
</dbReference>
<dbReference type="GO" id="GO:0003677">
    <property type="term" value="F:DNA binding"/>
    <property type="evidence" value="ECO:0007669"/>
    <property type="project" value="UniProtKB-KW"/>
</dbReference>
<evidence type="ECO:0000259" key="3">
    <source>
        <dbReference type="PROSITE" id="PS50110"/>
    </source>
</evidence>
<evidence type="ECO:0000259" key="4">
    <source>
        <dbReference type="PROSITE" id="PS50112"/>
    </source>
</evidence>
<dbReference type="InterPro" id="IPR036388">
    <property type="entry name" value="WH-like_DNA-bd_sf"/>
</dbReference>
<accession>A0A381Y6B2</accession>
<protein>
    <recommendedName>
        <fullName evidence="7">PAS domain S-box protein</fullName>
    </recommendedName>
</protein>
<dbReference type="InterPro" id="IPR011006">
    <property type="entry name" value="CheY-like_superfamily"/>
</dbReference>
<evidence type="ECO:0000313" key="6">
    <source>
        <dbReference type="EMBL" id="SVA72410.1"/>
    </source>
</evidence>
<dbReference type="SUPFAM" id="SSF46894">
    <property type="entry name" value="C-terminal effector domain of the bipartite response regulators"/>
    <property type="match status" value="1"/>
</dbReference>
<dbReference type="SMART" id="SM00448">
    <property type="entry name" value="REC"/>
    <property type="match status" value="1"/>
</dbReference>
<name>A0A381Y6B2_9ZZZZ</name>
<gene>
    <name evidence="6" type="ORF">METZ01_LOCUS125264</name>
</gene>
<proteinExistence type="predicted"/>
<dbReference type="PROSITE" id="PS50112">
    <property type="entry name" value="PAS"/>
    <property type="match status" value="1"/>
</dbReference>
<dbReference type="NCBIfam" id="TIGR00229">
    <property type="entry name" value="sensory_box"/>
    <property type="match status" value="1"/>
</dbReference>
<dbReference type="Gene3D" id="3.40.50.2300">
    <property type="match status" value="1"/>
</dbReference>
<reference evidence="6" key="1">
    <citation type="submission" date="2018-05" db="EMBL/GenBank/DDBJ databases">
        <authorList>
            <person name="Lanie J.A."/>
            <person name="Ng W.-L."/>
            <person name="Kazmierczak K.M."/>
            <person name="Andrzejewski T.M."/>
            <person name="Davidsen T.M."/>
            <person name="Wayne K.J."/>
            <person name="Tettelin H."/>
            <person name="Glass J.I."/>
            <person name="Rusch D."/>
            <person name="Podicherti R."/>
            <person name="Tsui H.-C.T."/>
            <person name="Winkler M.E."/>
        </authorList>
    </citation>
    <scope>NUCLEOTIDE SEQUENCE</scope>
</reference>
<dbReference type="Pfam" id="PF00072">
    <property type="entry name" value="Response_reg"/>
    <property type="match status" value="1"/>
</dbReference>
<dbReference type="SUPFAM" id="SSF52172">
    <property type="entry name" value="CheY-like"/>
    <property type="match status" value="1"/>
</dbReference>
<dbReference type="InterPro" id="IPR039420">
    <property type="entry name" value="WalR-like"/>
</dbReference>
<evidence type="ECO:0008006" key="7">
    <source>
        <dbReference type="Google" id="ProtNLM"/>
    </source>
</evidence>
<keyword evidence="1" id="KW-0238">DNA-binding</keyword>
<dbReference type="PRINTS" id="PR00038">
    <property type="entry name" value="HTHLUXR"/>
</dbReference>
<evidence type="ECO:0000256" key="1">
    <source>
        <dbReference type="ARBA" id="ARBA00023125"/>
    </source>
</evidence>
<dbReference type="CDD" id="cd17534">
    <property type="entry name" value="REC_DC-like"/>
    <property type="match status" value="1"/>
</dbReference>
<dbReference type="SMART" id="SM00421">
    <property type="entry name" value="HTH_LUXR"/>
    <property type="match status" value="1"/>
</dbReference>
<feature type="domain" description="HTH luxR-type" evidence="2">
    <location>
        <begin position="265"/>
        <end position="330"/>
    </location>
</feature>
<dbReference type="SMART" id="SM00091">
    <property type="entry name" value="PAS"/>
    <property type="match status" value="1"/>
</dbReference>
<organism evidence="6">
    <name type="scientific">marine metagenome</name>
    <dbReference type="NCBI Taxonomy" id="408172"/>
    <lineage>
        <taxon>unclassified sequences</taxon>
        <taxon>metagenomes</taxon>
        <taxon>ecological metagenomes</taxon>
    </lineage>
</organism>
<dbReference type="Gene3D" id="1.10.10.10">
    <property type="entry name" value="Winged helix-like DNA-binding domain superfamily/Winged helix DNA-binding domain"/>
    <property type="match status" value="1"/>
</dbReference>
<dbReference type="CDD" id="cd06170">
    <property type="entry name" value="LuxR_C_like"/>
    <property type="match status" value="1"/>
</dbReference>